<evidence type="ECO:0000313" key="3">
    <source>
        <dbReference type="Proteomes" id="UP000652847"/>
    </source>
</evidence>
<keyword evidence="3" id="KW-1185">Reference proteome</keyword>
<gene>
    <name evidence="2" type="ORF">H8S54_08280</name>
</gene>
<dbReference type="CDD" id="cd00077">
    <property type="entry name" value="HDc"/>
    <property type="match status" value="1"/>
</dbReference>
<sequence>MSSFISETNRINLIWQHPLYQEHCRKIQELERDRIFCRHTPEHFLDVARLMYIYSLEEKLNISRDIIYAAALLHDIGRAQQYTFDIPHDTAGVKIAEEILAELPFTEQEKEEILSAIGQHRTEADGNALSLLLYKADKKSRNCFLCAQVSECYWPSEKKNMKIEY</sequence>
<dbReference type="EMBL" id="JACOOT010000019">
    <property type="protein sequence ID" value="MBC5651102.1"/>
    <property type="molecule type" value="Genomic_DNA"/>
</dbReference>
<reference evidence="2 3" key="1">
    <citation type="submission" date="2020-08" db="EMBL/GenBank/DDBJ databases">
        <title>Genome public.</title>
        <authorList>
            <person name="Liu C."/>
            <person name="Sun Q."/>
        </authorList>
    </citation>
    <scope>NUCLEOTIDE SEQUENCE [LARGE SCALE GENOMIC DNA]</scope>
    <source>
        <strain evidence="2 3">BX17</strain>
    </source>
</reference>
<dbReference type="NCBIfam" id="TIGR00277">
    <property type="entry name" value="HDIG"/>
    <property type="match status" value="1"/>
</dbReference>
<dbReference type="Proteomes" id="UP000652847">
    <property type="component" value="Unassembled WGS sequence"/>
</dbReference>
<dbReference type="InterPro" id="IPR006674">
    <property type="entry name" value="HD_domain"/>
</dbReference>
<dbReference type="InterPro" id="IPR003607">
    <property type="entry name" value="HD/PDEase_dom"/>
</dbReference>
<dbReference type="AlphaFoldDB" id="A0A8I0AED4"/>
<dbReference type="Gene3D" id="1.10.3210.10">
    <property type="entry name" value="Hypothetical protein af1432"/>
    <property type="match status" value="1"/>
</dbReference>
<dbReference type="RefSeq" id="WP_186901271.1">
    <property type="nucleotide sequence ID" value="NZ_JACOOT010000019.1"/>
</dbReference>
<dbReference type="PROSITE" id="PS51831">
    <property type="entry name" value="HD"/>
    <property type="match status" value="1"/>
</dbReference>
<dbReference type="SMART" id="SM00471">
    <property type="entry name" value="HDc"/>
    <property type="match status" value="1"/>
</dbReference>
<feature type="domain" description="HD" evidence="1">
    <location>
        <begin position="40"/>
        <end position="142"/>
    </location>
</feature>
<name>A0A8I0AED4_9FIRM</name>
<comment type="caution">
    <text evidence="2">The sequence shown here is derived from an EMBL/GenBank/DDBJ whole genome shotgun (WGS) entry which is preliminary data.</text>
</comment>
<proteinExistence type="predicted"/>
<dbReference type="Pfam" id="PF01966">
    <property type="entry name" value="HD"/>
    <property type="match status" value="1"/>
</dbReference>
<dbReference type="SUPFAM" id="SSF109604">
    <property type="entry name" value="HD-domain/PDEase-like"/>
    <property type="match status" value="1"/>
</dbReference>
<evidence type="ECO:0000313" key="2">
    <source>
        <dbReference type="EMBL" id="MBC5651102.1"/>
    </source>
</evidence>
<organism evidence="2 3">
    <name type="scientific">Blautia segnis</name>
    <dbReference type="NCBI Taxonomy" id="2763030"/>
    <lineage>
        <taxon>Bacteria</taxon>
        <taxon>Bacillati</taxon>
        <taxon>Bacillota</taxon>
        <taxon>Clostridia</taxon>
        <taxon>Lachnospirales</taxon>
        <taxon>Lachnospiraceae</taxon>
        <taxon>Blautia</taxon>
    </lineage>
</organism>
<protein>
    <submittedName>
        <fullName evidence="2">HD domain-containing protein</fullName>
    </submittedName>
</protein>
<accession>A0A8I0AED4</accession>
<dbReference type="InterPro" id="IPR006675">
    <property type="entry name" value="HDIG_dom"/>
</dbReference>
<evidence type="ECO:0000259" key="1">
    <source>
        <dbReference type="PROSITE" id="PS51831"/>
    </source>
</evidence>